<name>A0A328DZC6_9ASTE</name>
<dbReference type="PANTHER" id="PTHR48007:SF34">
    <property type="entry name" value="PROTEIN STRUBBELIG-RECEPTOR FAMILY 8 ISOFORM X1"/>
    <property type="match status" value="1"/>
</dbReference>
<feature type="domain" description="Protein kinase" evidence="11">
    <location>
        <begin position="418"/>
        <end position="692"/>
    </location>
</feature>
<keyword evidence="6 10" id="KW-1133">Transmembrane helix</keyword>
<dbReference type="InterPro" id="IPR013210">
    <property type="entry name" value="LRR_N_plant-typ"/>
</dbReference>
<dbReference type="InterPro" id="IPR000719">
    <property type="entry name" value="Prot_kinase_dom"/>
</dbReference>
<dbReference type="PROSITE" id="PS50011">
    <property type="entry name" value="PROTEIN_KINASE_DOM"/>
    <property type="match status" value="1"/>
</dbReference>
<evidence type="ECO:0000256" key="10">
    <source>
        <dbReference type="SAM" id="Phobius"/>
    </source>
</evidence>
<feature type="transmembrane region" description="Helical" evidence="10">
    <location>
        <begin position="12"/>
        <end position="31"/>
    </location>
</feature>
<dbReference type="Proteomes" id="UP000249390">
    <property type="component" value="Unassembled WGS sequence"/>
</dbReference>
<dbReference type="PANTHER" id="PTHR48007">
    <property type="entry name" value="LEUCINE-RICH REPEAT RECEPTOR-LIKE PROTEIN KINASE PXC1"/>
    <property type="match status" value="1"/>
</dbReference>
<dbReference type="Pfam" id="PF08263">
    <property type="entry name" value="LRRNT_2"/>
    <property type="match status" value="1"/>
</dbReference>
<dbReference type="Pfam" id="PF00560">
    <property type="entry name" value="LRR_1"/>
    <property type="match status" value="3"/>
</dbReference>
<dbReference type="GO" id="GO:0016020">
    <property type="term" value="C:membrane"/>
    <property type="evidence" value="ECO:0007669"/>
    <property type="project" value="UniProtKB-SubCell"/>
</dbReference>
<evidence type="ECO:0000256" key="4">
    <source>
        <dbReference type="ARBA" id="ARBA00022729"/>
    </source>
</evidence>
<keyword evidence="5" id="KW-0677">Repeat</keyword>
<dbReference type="FunFam" id="3.80.10.10:FF:000062">
    <property type="entry name" value="protein STRUBBELIG-RECEPTOR FAMILY 3"/>
    <property type="match status" value="1"/>
</dbReference>
<dbReference type="InterPro" id="IPR032675">
    <property type="entry name" value="LRR_dom_sf"/>
</dbReference>
<evidence type="ECO:0000313" key="13">
    <source>
        <dbReference type="Proteomes" id="UP000249390"/>
    </source>
</evidence>
<dbReference type="Pfam" id="PF00069">
    <property type="entry name" value="Pkinase"/>
    <property type="match status" value="1"/>
</dbReference>
<dbReference type="EMBL" id="NQVE01000082">
    <property type="protein sequence ID" value="RAL49551.1"/>
    <property type="molecule type" value="Genomic_DNA"/>
</dbReference>
<dbReference type="FunFam" id="3.30.200.20:FF:000125">
    <property type="entry name" value="Protein STRUBBELIG-RECEPTOR FAMILY 8"/>
    <property type="match status" value="1"/>
</dbReference>
<comment type="caution">
    <text evidence="12">The sequence shown here is derived from an EMBL/GenBank/DDBJ whole genome shotgun (WGS) entry which is preliminary data.</text>
</comment>
<dbReference type="Gene3D" id="1.10.510.10">
    <property type="entry name" value="Transferase(Phosphotransferase) domain 1"/>
    <property type="match status" value="1"/>
</dbReference>
<keyword evidence="4" id="KW-0732">Signal</keyword>
<sequence>MKILTLEMTKGSTATAVILVIMAVILALGFLEAATDPMDLRSLQVIYTSLNSPSKLTSWKANGGDPCRELWRGVACQGSSVVSIDISGLGLNGTMGYMLDGLKSLKTLDMSGNNIHGSIPYQLPLDLTNLNLASNHLSGSIPYSIIDMVSINYLNLSRNSLHQSVGDVFTNHSDLATLDLSFNNFSGDLPPSIGSLSNLAILYLQGNQLSGTLDVLVDLHLIDLNVANNNFSGLVPYEMISIPNFIYDGNSFDNIGSDYNDTDPPPPFFPPSPHPPSGSDNNDTHHFPPDLHKAQGSDGAQPSNLENRNRKKSLTAGDIIGIVLVTSLVVLFAISALIICIRKCKGKENATRASTVNRKVLEPRANLASTVVDLKPLPMERMTLDIVQERKGSVKSANSTITATPFTVAALQNATNSFCQENLVGEGSVGCVYRADFPNGNILAIKKIDSAILSLQEEDDFLEIVTKMSRLRHGNIVPLVGYCTEHRQRLLVFDHVKNGSLHDMLHFGNERSNKLLTWNARVKIALGVARALEYLHEVCTPFVVHGNFKSENILLDEDLNPQLSDCGLSTGHQVSSTQMIGSFGYSAPEFVLSGICTVKSEVYSFGVVMLELLTGRKPLDSSRERSEQSLVRWATPQLHDIDALARMVDPALNGMYPAKSLSRFADIIASCVQTEPKFRPPMSDIVQAIVRLVRRASIARIRTSDESRFSFKTPEHGSIDTPY</sequence>
<dbReference type="InterPro" id="IPR011009">
    <property type="entry name" value="Kinase-like_dom_sf"/>
</dbReference>
<keyword evidence="8" id="KW-0675">Receptor</keyword>
<proteinExistence type="predicted"/>
<keyword evidence="7 10" id="KW-0472">Membrane</keyword>
<dbReference type="AlphaFoldDB" id="A0A328DZC6"/>
<dbReference type="InterPro" id="IPR001611">
    <property type="entry name" value="Leu-rich_rpt"/>
</dbReference>
<comment type="subcellular location">
    <subcellularLocation>
        <location evidence="1">Membrane</location>
    </subcellularLocation>
</comment>
<feature type="region of interest" description="Disordered" evidence="9">
    <location>
        <begin position="256"/>
        <end position="309"/>
    </location>
</feature>
<evidence type="ECO:0000256" key="5">
    <source>
        <dbReference type="ARBA" id="ARBA00022737"/>
    </source>
</evidence>
<dbReference type="SUPFAM" id="SSF56112">
    <property type="entry name" value="Protein kinase-like (PK-like)"/>
    <property type="match status" value="1"/>
</dbReference>
<evidence type="ECO:0000259" key="11">
    <source>
        <dbReference type="PROSITE" id="PS50011"/>
    </source>
</evidence>
<dbReference type="Gene3D" id="3.30.200.20">
    <property type="entry name" value="Phosphorylase Kinase, domain 1"/>
    <property type="match status" value="1"/>
</dbReference>
<evidence type="ECO:0000256" key="7">
    <source>
        <dbReference type="ARBA" id="ARBA00023136"/>
    </source>
</evidence>
<dbReference type="FunFam" id="1.10.510.10:FF:000095">
    <property type="entry name" value="protein STRUBBELIG-RECEPTOR FAMILY 8"/>
    <property type="match status" value="1"/>
</dbReference>
<keyword evidence="3 10" id="KW-0812">Transmembrane</keyword>
<evidence type="ECO:0000313" key="12">
    <source>
        <dbReference type="EMBL" id="RAL49551.1"/>
    </source>
</evidence>
<evidence type="ECO:0000256" key="2">
    <source>
        <dbReference type="ARBA" id="ARBA00022614"/>
    </source>
</evidence>
<dbReference type="GO" id="GO:0005524">
    <property type="term" value="F:ATP binding"/>
    <property type="evidence" value="ECO:0007669"/>
    <property type="project" value="InterPro"/>
</dbReference>
<dbReference type="SUPFAM" id="SSF52058">
    <property type="entry name" value="L domain-like"/>
    <property type="match status" value="1"/>
</dbReference>
<feature type="compositionally biased region" description="Pro residues" evidence="9">
    <location>
        <begin position="263"/>
        <end position="276"/>
    </location>
</feature>
<dbReference type="InterPro" id="IPR046959">
    <property type="entry name" value="PRK1-6/SRF4-like"/>
</dbReference>
<reference evidence="12 13" key="1">
    <citation type="submission" date="2018-06" db="EMBL/GenBank/DDBJ databases">
        <title>The Genome of Cuscuta australis (Dodder) Provides Insight into the Evolution of Plant Parasitism.</title>
        <authorList>
            <person name="Liu H."/>
        </authorList>
    </citation>
    <scope>NUCLEOTIDE SEQUENCE [LARGE SCALE GENOMIC DNA]</scope>
    <source>
        <strain evidence="13">cv. Yunnan</strain>
        <tissue evidence="12">Vines</tissue>
    </source>
</reference>
<feature type="compositionally biased region" description="Basic and acidic residues" evidence="9">
    <location>
        <begin position="282"/>
        <end position="295"/>
    </location>
</feature>
<evidence type="ECO:0000256" key="8">
    <source>
        <dbReference type="ARBA" id="ARBA00023170"/>
    </source>
</evidence>
<accession>A0A328DZC6</accession>
<gene>
    <name evidence="12" type="ORF">DM860_012984</name>
</gene>
<evidence type="ECO:0000256" key="1">
    <source>
        <dbReference type="ARBA" id="ARBA00004370"/>
    </source>
</evidence>
<evidence type="ECO:0000256" key="3">
    <source>
        <dbReference type="ARBA" id="ARBA00022692"/>
    </source>
</evidence>
<keyword evidence="13" id="KW-1185">Reference proteome</keyword>
<protein>
    <recommendedName>
        <fullName evidence="11">Protein kinase domain-containing protein</fullName>
    </recommendedName>
</protein>
<evidence type="ECO:0000256" key="9">
    <source>
        <dbReference type="SAM" id="MobiDB-lite"/>
    </source>
</evidence>
<keyword evidence="2" id="KW-0433">Leucine-rich repeat</keyword>
<evidence type="ECO:0000256" key="6">
    <source>
        <dbReference type="ARBA" id="ARBA00022989"/>
    </source>
</evidence>
<dbReference type="Gene3D" id="3.80.10.10">
    <property type="entry name" value="Ribonuclease Inhibitor"/>
    <property type="match status" value="1"/>
</dbReference>
<feature type="transmembrane region" description="Helical" evidence="10">
    <location>
        <begin position="319"/>
        <end position="339"/>
    </location>
</feature>
<organism evidence="12 13">
    <name type="scientific">Cuscuta australis</name>
    <dbReference type="NCBI Taxonomy" id="267555"/>
    <lineage>
        <taxon>Eukaryota</taxon>
        <taxon>Viridiplantae</taxon>
        <taxon>Streptophyta</taxon>
        <taxon>Embryophyta</taxon>
        <taxon>Tracheophyta</taxon>
        <taxon>Spermatophyta</taxon>
        <taxon>Magnoliopsida</taxon>
        <taxon>eudicotyledons</taxon>
        <taxon>Gunneridae</taxon>
        <taxon>Pentapetalae</taxon>
        <taxon>asterids</taxon>
        <taxon>lamiids</taxon>
        <taxon>Solanales</taxon>
        <taxon>Convolvulaceae</taxon>
        <taxon>Cuscuteae</taxon>
        <taxon>Cuscuta</taxon>
        <taxon>Cuscuta subgen. Grammica</taxon>
        <taxon>Cuscuta sect. Cleistogrammica</taxon>
    </lineage>
</organism>
<dbReference type="GO" id="GO:0004672">
    <property type="term" value="F:protein kinase activity"/>
    <property type="evidence" value="ECO:0007669"/>
    <property type="project" value="InterPro"/>
</dbReference>